<organism evidence="1">
    <name type="scientific">Timema tahoe</name>
    <dbReference type="NCBI Taxonomy" id="61484"/>
    <lineage>
        <taxon>Eukaryota</taxon>
        <taxon>Metazoa</taxon>
        <taxon>Ecdysozoa</taxon>
        <taxon>Arthropoda</taxon>
        <taxon>Hexapoda</taxon>
        <taxon>Insecta</taxon>
        <taxon>Pterygota</taxon>
        <taxon>Neoptera</taxon>
        <taxon>Polyneoptera</taxon>
        <taxon>Phasmatodea</taxon>
        <taxon>Timematodea</taxon>
        <taxon>Timematoidea</taxon>
        <taxon>Timematidae</taxon>
        <taxon>Timema</taxon>
    </lineage>
</organism>
<evidence type="ECO:0000313" key="1">
    <source>
        <dbReference type="EMBL" id="CAD7455927.1"/>
    </source>
</evidence>
<gene>
    <name evidence="1" type="ORF">TTEB3V08_LOCUS3974</name>
</gene>
<sequence>MVHLARLCELFNVFADISNVPDDWENAVTVPLYKGKGIMSEYLLSSLSAGSFRDDKLLPFRFSDDGNSICFVVSAETQLIEIDELFEFVEKSADVQRERDD</sequence>
<accession>A0A7R9IC91</accession>
<dbReference type="AlphaFoldDB" id="A0A7R9IC91"/>
<reference evidence="1" key="1">
    <citation type="submission" date="2020-11" db="EMBL/GenBank/DDBJ databases">
        <authorList>
            <person name="Tran Van P."/>
        </authorList>
    </citation>
    <scope>NUCLEOTIDE SEQUENCE</scope>
</reference>
<proteinExistence type="predicted"/>
<protein>
    <submittedName>
        <fullName evidence="1">Uncharacterized protein</fullName>
    </submittedName>
</protein>
<dbReference type="EMBL" id="OE001077">
    <property type="protein sequence ID" value="CAD7455927.1"/>
    <property type="molecule type" value="Genomic_DNA"/>
</dbReference>
<name>A0A7R9IC91_9NEOP</name>